<accession>K6D353</accession>
<keyword evidence="1" id="KW-1133">Transmembrane helix</keyword>
<dbReference type="EMBL" id="AJLS01000182">
    <property type="protein sequence ID" value="EKN62684.1"/>
    <property type="molecule type" value="Genomic_DNA"/>
</dbReference>
<feature type="transmembrane region" description="Helical" evidence="1">
    <location>
        <begin position="21"/>
        <end position="41"/>
    </location>
</feature>
<evidence type="ECO:0000313" key="2">
    <source>
        <dbReference type="EMBL" id="EKN62684.1"/>
    </source>
</evidence>
<dbReference type="PATRIC" id="fig|1117379.3.peg.5208"/>
<keyword evidence="3" id="KW-1185">Reference proteome</keyword>
<keyword evidence="1" id="KW-0812">Transmembrane</keyword>
<dbReference type="RefSeq" id="WP_007088018.1">
    <property type="nucleotide sequence ID" value="NZ_AJLS01000182.1"/>
</dbReference>
<dbReference type="STRING" id="1117379.BABA_25146"/>
<dbReference type="AlphaFoldDB" id="K6D353"/>
<protein>
    <submittedName>
        <fullName evidence="2">ABC-2 type transporter</fullName>
    </submittedName>
</protein>
<comment type="caution">
    <text evidence="2">The sequence shown here is derived from an EMBL/GenBank/DDBJ whole genome shotgun (WGS) entry which is preliminary data.</text>
</comment>
<dbReference type="Proteomes" id="UP000006316">
    <property type="component" value="Unassembled WGS sequence"/>
</dbReference>
<organism evidence="2 3">
    <name type="scientific">Neobacillus bataviensis LMG 21833</name>
    <dbReference type="NCBI Taxonomy" id="1117379"/>
    <lineage>
        <taxon>Bacteria</taxon>
        <taxon>Bacillati</taxon>
        <taxon>Bacillota</taxon>
        <taxon>Bacilli</taxon>
        <taxon>Bacillales</taxon>
        <taxon>Bacillaceae</taxon>
        <taxon>Neobacillus</taxon>
    </lineage>
</organism>
<sequence length="51" mass="5840">MRKIWTIVTLHLKEFFTTPGSLVLMFVMPALFSWIFGGISVNSEQNKPIVN</sequence>
<keyword evidence="1" id="KW-0472">Membrane</keyword>
<name>K6D353_9BACI</name>
<proteinExistence type="predicted"/>
<gene>
    <name evidence="2" type="ORF">BABA_25146</name>
</gene>
<evidence type="ECO:0000313" key="3">
    <source>
        <dbReference type="Proteomes" id="UP000006316"/>
    </source>
</evidence>
<reference evidence="2 3" key="1">
    <citation type="journal article" date="2012" name="Front. Microbiol.">
        <title>Redundancy and modularity in membrane-associated dissimilatory nitrate reduction in Bacillus.</title>
        <authorList>
            <person name="Heylen K."/>
            <person name="Keltjens J."/>
        </authorList>
    </citation>
    <scope>NUCLEOTIDE SEQUENCE [LARGE SCALE GENOMIC DNA]</scope>
    <source>
        <strain evidence="3">LMG 21833T</strain>
    </source>
</reference>
<evidence type="ECO:0000256" key="1">
    <source>
        <dbReference type="SAM" id="Phobius"/>
    </source>
</evidence>